<evidence type="ECO:0000256" key="1">
    <source>
        <dbReference type="ARBA" id="ARBA00022630"/>
    </source>
</evidence>
<dbReference type="Gene3D" id="3.50.50.60">
    <property type="entry name" value="FAD/NAD(P)-binding domain"/>
    <property type="match status" value="2"/>
</dbReference>
<protein>
    <submittedName>
        <fullName evidence="7">Thioredoxin-disulfide reductase</fullName>
    </submittedName>
</protein>
<name>A0A1J5T557_9ARCH</name>
<accession>A0A1J5T557</accession>
<evidence type="ECO:0000259" key="6">
    <source>
        <dbReference type="Pfam" id="PF07992"/>
    </source>
</evidence>
<dbReference type="GO" id="GO:0005737">
    <property type="term" value="C:cytoplasm"/>
    <property type="evidence" value="ECO:0007669"/>
    <property type="project" value="InterPro"/>
</dbReference>
<dbReference type="InterPro" id="IPR036188">
    <property type="entry name" value="FAD/NAD-bd_sf"/>
</dbReference>
<organism evidence="7 8">
    <name type="scientific">Marine Group III euryarchaeote CG-Epi6</name>
    <dbReference type="NCBI Taxonomy" id="1889000"/>
    <lineage>
        <taxon>Archaea</taxon>
        <taxon>Methanobacteriati</taxon>
        <taxon>Thermoplasmatota</taxon>
        <taxon>Thermoplasmata</taxon>
        <taxon>Candidatus Thermoprofundales</taxon>
    </lineage>
</organism>
<sequence>MSSIEDVIIIGSGPAGYTAGLYAGRAMLNPKLFAGFASGGQLMLTSDIENFPGYPEGIGGPEMMMELRAQASRFGCDIIDKNVDSIDTASYPFKVSVGKDEFLTKSIIITTGAEAIWLDALNEDKHKGQGISTCATCDGAFFRDKEVIVVGGGDSAMEEATFLTRFCNKVTIVNRREELRASQIMADRARGNEKIGWKLNKVVKEWVGEQGKFEGVILTDTLSNKDEFFNCDGAFIAIGHKPMTNFLSGQINLDNHGYIVPTENTMTNVSGIFAAGDVVDTRYRQAITAAGMGCMAAIDAEKWLEEN</sequence>
<dbReference type="GO" id="GO:0019430">
    <property type="term" value="P:removal of superoxide radicals"/>
    <property type="evidence" value="ECO:0007669"/>
    <property type="project" value="InterPro"/>
</dbReference>
<evidence type="ECO:0000313" key="7">
    <source>
        <dbReference type="EMBL" id="OIR15259.1"/>
    </source>
</evidence>
<dbReference type="InterPro" id="IPR008255">
    <property type="entry name" value="Pyr_nucl-diS_OxRdtase_2_AS"/>
</dbReference>
<evidence type="ECO:0000256" key="4">
    <source>
        <dbReference type="ARBA" id="ARBA00023157"/>
    </source>
</evidence>
<dbReference type="EMBL" id="MIYV01000001">
    <property type="protein sequence ID" value="OIR15259.1"/>
    <property type="molecule type" value="Genomic_DNA"/>
</dbReference>
<dbReference type="PANTHER" id="PTHR48105">
    <property type="entry name" value="THIOREDOXIN REDUCTASE 1-RELATED-RELATED"/>
    <property type="match status" value="1"/>
</dbReference>
<keyword evidence="5" id="KW-0676">Redox-active center</keyword>
<dbReference type="PRINTS" id="PR00469">
    <property type="entry name" value="PNDRDTASEII"/>
</dbReference>
<evidence type="ECO:0000256" key="3">
    <source>
        <dbReference type="ARBA" id="ARBA00023002"/>
    </source>
</evidence>
<keyword evidence="4" id="KW-1015">Disulfide bond</keyword>
<dbReference type="GO" id="GO:0004791">
    <property type="term" value="F:thioredoxin-disulfide reductase (NADPH) activity"/>
    <property type="evidence" value="ECO:0007669"/>
    <property type="project" value="InterPro"/>
</dbReference>
<dbReference type="NCBIfam" id="TIGR01292">
    <property type="entry name" value="TRX_reduct"/>
    <property type="match status" value="1"/>
</dbReference>
<evidence type="ECO:0000256" key="5">
    <source>
        <dbReference type="ARBA" id="ARBA00023284"/>
    </source>
</evidence>
<dbReference type="PROSITE" id="PS00573">
    <property type="entry name" value="PYRIDINE_REDOX_2"/>
    <property type="match status" value="1"/>
</dbReference>
<gene>
    <name evidence="7" type="ORF">BEU03_00165</name>
</gene>
<reference evidence="7 8" key="1">
    <citation type="submission" date="2016-08" db="EMBL/GenBank/DDBJ databases">
        <title>New Insights into Marine Group III Euryarchaeota, from dark to light.</title>
        <authorList>
            <person name="Haro-Moreno J.M."/>
            <person name="Rodriguez-Valera F."/>
            <person name="Lopez-Garcia P."/>
            <person name="Moreira D."/>
            <person name="Martin-Cuadrado A.B."/>
        </authorList>
    </citation>
    <scope>NUCLEOTIDE SEQUENCE [LARGE SCALE GENOMIC DNA]</scope>
    <source>
        <strain evidence="7">CG-Epi6</strain>
    </source>
</reference>
<dbReference type="Pfam" id="PF07992">
    <property type="entry name" value="Pyr_redox_2"/>
    <property type="match status" value="1"/>
</dbReference>
<dbReference type="Proteomes" id="UP000183403">
    <property type="component" value="Unassembled WGS sequence"/>
</dbReference>
<dbReference type="SUPFAM" id="SSF51905">
    <property type="entry name" value="FAD/NAD(P)-binding domain"/>
    <property type="match status" value="1"/>
</dbReference>
<evidence type="ECO:0000256" key="2">
    <source>
        <dbReference type="ARBA" id="ARBA00022827"/>
    </source>
</evidence>
<dbReference type="InterPro" id="IPR023753">
    <property type="entry name" value="FAD/NAD-binding_dom"/>
</dbReference>
<dbReference type="PRINTS" id="PR00368">
    <property type="entry name" value="FADPNR"/>
</dbReference>
<dbReference type="InterPro" id="IPR050097">
    <property type="entry name" value="Ferredoxin-NADP_redctase_2"/>
</dbReference>
<dbReference type="InterPro" id="IPR005982">
    <property type="entry name" value="Thioredox_Rdtase"/>
</dbReference>
<comment type="caution">
    <text evidence="7">The sequence shown here is derived from an EMBL/GenBank/DDBJ whole genome shotgun (WGS) entry which is preliminary data.</text>
</comment>
<keyword evidence="2" id="KW-0274">FAD</keyword>
<dbReference type="AlphaFoldDB" id="A0A1J5T557"/>
<proteinExistence type="predicted"/>
<evidence type="ECO:0000313" key="8">
    <source>
        <dbReference type="Proteomes" id="UP000183403"/>
    </source>
</evidence>
<keyword evidence="1" id="KW-0285">Flavoprotein</keyword>
<keyword evidence="3" id="KW-0560">Oxidoreductase</keyword>
<feature type="domain" description="FAD/NAD(P)-binding" evidence="6">
    <location>
        <begin position="6"/>
        <end position="293"/>
    </location>
</feature>